<dbReference type="CDD" id="cd23507">
    <property type="entry name" value="hydrophobin_I"/>
    <property type="match status" value="1"/>
</dbReference>
<protein>
    <recommendedName>
        <fullName evidence="3">Hydrophobin</fullName>
    </recommendedName>
</protein>
<dbReference type="AlphaFoldDB" id="A0A409WUC3"/>
<keyword evidence="2" id="KW-1185">Reference proteome</keyword>
<comment type="caution">
    <text evidence="1">The sequence shown here is derived from an EMBL/GenBank/DDBJ whole genome shotgun (WGS) entry which is preliminary data.</text>
</comment>
<dbReference type="EMBL" id="NHYD01003179">
    <property type="protein sequence ID" value="PPQ82118.1"/>
    <property type="molecule type" value="Genomic_DNA"/>
</dbReference>
<evidence type="ECO:0008006" key="3">
    <source>
        <dbReference type="Google" id="ProtNLM"/>
    </source>
</evidence>
<dbReference type="Proteomes" id="UP000283269">
    <property type="component" value="Unassembled WGS sequence"/>
</dbReference>
<dbReference type="InParanoid" id="A0A409WUC3"/>
<proteinExistence type="predicted"/>
<gene>
    <name evidence="1" type="ORF">CVT25_014280</name>
</gene>
<name>A0A409WUC3_PSICY</name>
<accession>A0A409WUC3</accession>
<sequence length="157" mass="16134">MQLSGTAAVARGRGPADVATLLEEEPDVQYFLKSPEIFTEFLEASVPLQITSFNMFSRVSAIALLALPLLAAAGGYEPSSQCNTGPVQCCNNIRTAETLVANHASLGSLLSAFVGPATAILGGTTSDFIHLALPSQSAAPATSSLINVGCTPINANL</sequence>
<evidence type="ECO:0000313" key="2">
    <source>
        <dbReference type="Proteomes" id="UP000283269"/>
    </source>
</evidence>
<evidence type="ECO:0000313" key="1">
    <source>
        <dbReference type="EMBL" id="PPQ82118.1"/>
    </source>
</evidence>
<reference evidence="1 2" key="1">
    <citation type="journal article" date="2018" name="Evol. Lett.">
        <title>Horizontal gene cluster transfer increased hallucinogenic mushroom diversity.</title>
        <authorList>
            <person name="Reynolds H.T."/>
            <person name="Vijayakumar V."/>
            <person name="Gluck-Thaler E."/>
            <person name="Korotkin H.B."/>
            <person name="Matheny P.B."/>
            <person name="Slot J.C."/>
        </authorList>
    </citation>
    <scope>NUCLEOTIDE SEQUENCE [LARGE SCALE GENOMIC DNA]</scope>
    <source>
        <strain evidence="1 2">2631</strain>
    </source>
</reference>
<organism evidence="1 2">
    <name type="scientific">Psilocybe cyanescens</name>
    <dbReference type="NCBI Taxonomy" id="93625"/>
    <lineage>
        <taxon>Eukaryota</taxon>
        <taxon>Fungi</taxon>
        <taxon>Dikarya</taxon>
        <taxon>Basidiomycota</taxon>
        <taxon>Agaricomycotina</taxon>
        <taxon>Agaricomycetes</taxon>
        <taxon>Agaricomycetidae</taxon>
        <taxon>Agaricales</taxon>
        <taxon>Agaricineae</taxon>
        <taxon>Strophariaceae</taxon>
        <taxon>Psilocybe</taxon>
    </lineage>
</organism>